<dbReference type="EMBL" id="JAPFPW010000005">
    <property type="protein sequence ID" value="MCW7753614.1"/>
    <property type="molecule type" value="Genomic_DNA"/>
</dbReference>
<dbReference type="PANTHER" id="PTHR30399">
    <property type="entry name" value="UNCHARACTERIZED PROTEIN YGJP"/>
    <property type="match status" value="1"/>
</dbReference>
<reference evidence="3 4" key="1">
    <citation type="submission" date="2022-11" db="EMBL/GenBank/DDBJ databases">
        <title>Desulfobotulus tamanensis H1 sp. nov. - anaerobic, alkaliphilic, sulphate reducing bacterium isolated from terrestrial mud volcano.</title>
        <authorList>
            <person name="Frolova A."/>
            <person name="Merkel A.Y."/>
            <person name="Slobodkin A.I."/>
        </authorList>
    </citation>
    <scope>NUCLEOTIDE SEQUENCE [LARGE SCALE GENOMIC DNA]</scope>
    <source>
        <strain evidence="3 4">H1</strain>
    </source>
</reference>
<dbReference type="Gene3D" id="3.30.2010.10">
    <property type="entry name" value="Metalloproteases ('zincins'), catalytic domain"/>
    <property type="match status" value="1"/>
</dbReference>
<feature type="region of interest" description="Disordered" evidence="1">
    <location>
        <begin position="236"/>
        <end position="260"/>
    </location>
</feature>
<evidence type="ECO:0000313" key="3">
    <source>
        <dbReference type="EMBL" id="MCW7753614.1"/>
    </source>
</evidence>
<evidence type="ECO:0000313" key="4">
    <source>
        <dbReference type="Proteomes" id="UP001209681"/>
    </source>
</evidence>
<dbReference type="Pfam" id="PF01863">
    <property type="entry name" value="YgjP-like"/>
    <property type="match status" value="1"/>
</dbReference>
<dbReference type="RefSeq" id="WP_265424484.1">
    <property type="nucleotide sequence ID" value="NZ_JAPFPW010000005.1"/>
</dbReference>
<evidence type="ECO:0000259" key="2">
    <source>
        <dbReference type="Pfam" id="PF01863"/>
    </source>
</evidence>
<feature type="domain" description="YgjP-like metallopeptidase" evidence="2">
    <location>
        <begin position="32"/>
        <end position="239"/>
    </location>
</feature>
<organism evidence="3 4">
    <name type="scientific">Desulfobotulus pelophilus</name>
    <dbReference type="NCBI Taxonomy" id="2823377"/>
    <lineage>
        <taxon>Bacteria</taxon>
        <taxon>Pseudomonadati</taxon>
        <taxon>Thermodesulfobacteriota</taxon>
        <taxon>Desulfobacteria</taxon>
        <taxon>Desulfobacterales</taxon>
        <taxon>Desulfobacteraceae</taxon>
        <taxon>Desulfobotulus</taxon>
    </lineage>
</organism>
<name>A0ABT3N833_9BACT</name>
<proteinExistence type="predicted"/>
<keyword evidence="4" id="KW-1185">Reference proteome</keyword>
<protein>
    <submittedName>
        <fullName evidence="3">M48 family metallopeptidase</fullName>
    </submittedName>
</protein>
<gene>
    <name evidence="3" type="ORF">OOT00_06395</name>
</gene>
<dbReference type="Proteomes" id="UP001209681">
    <property type="component" value="Unassembled WGS sequence"/>
</dbReference>
<dbReference type="InterPro" id="IPR002725">
    <property type="entry name" value="YgjP-like_metallopeptidase"/>
</dbReference>
<comment type="caution">
    <text evidence="3">The sequence shown here is derived from an EMBL/GenBank/DDBJ whole genome shotgun (WGS) entry which is preliminary data.</text>
</comment>
<dbReference type="CDD" id="cd07344">
    <property type="entry name" value="M48_yhfN_like"/>
    <property type="match status" value="1"/>
</dbReference>
<dbReference type="PANTHER" id="PTHR30399:SF1">
    <property type="entry name" value="UTP PYROPHOSPHATASE"/>
    <property type="match status" value="1"/>
</dbReference>
<evidence type="ECO:0000256" key="1">
    <source>
        <dbReference type="SAM" id="MobiDB-lite"/>
    </source>
</evidence>
<dbReference type="InterPro" id="IPR053136">
    <property type="entry name" value="UTP_pyrophosphatase-like"/>
</dbReference>
<accession>A0ABT3N833</accession>
<sequence>MAGRDEDQQSVLSFCIRLEEISVDVIVKPIRNMYLKVHAPEGRVSLSVPVGMEDNEVRSFALSRLGWIRRSREKVQSQPRDVALFYRNGEEQFLWGKPCLLEVCEFAGAPGVCLKGRRIYLQVRPGTDARGREAVMAGWMRKQLLTKALFLVRKWEIRMGVRVEKVYIRRMKTRWGSCNCRAFRVRLNTELVRRPVSVLEYVVVHELAHLLEPSHNDRFRRLMDTFLPEWRSLKESLNHPPSGGGLNPFGPKKGSQKEQE</sequence>